<dbReference type="KEGG" id="ota:OT_ostta02g05330"/>
<organism evidence="2 3">
    <name type="scientific">Ostreococcus tauri</name>
    <name type="common">Marine green alga</name>
    <dbReference type="NCBI Taxonomy" id="70448"/>
    <lineage>
        <taxon>Eukaryota</taxon>
        <taxon>Viridiplantae</taxon>
        <taxon>Chlorophyta</taxon>
        <taxon>Mamiellophyceae</taxon>
        <taxon>Mamiellales</taxon>
        <taxon>Bathycoccaceae</taxon>
        <taxon>Ostreococcus</taxon>
    </lineage>
</organism>
<dbReference type="RefSeq" id="XP_003075354.2">
    <property type="nucleotide sequence ID" value="XM_003075306.2"/>
</dbReference>
<gene>
    <name evidence="2" type="ORF">OT_ostta02g05330</name>
</gene>
<dbReference type="GeneID" id="9832687"/>
<reference evidence="2 3" key="2">
    <citation type="journal article" date="2014" name="BMC Genomics">
        <title>An improved genome of the model marine alga Ostreococcus tauri unfolds by assessing Illumina de novo assemblies.</title>
        <authorList>
            <person name="Blanc-Mathieu R."/>
            <person name="Verhelst B."/>
            <person name="Derelle E."/>
            <person name="Rombauts S."/>
            <person name="Bouget F.Y."/>
            <person name="Carre I."/>
            <person name="Chateau A."/>
            <person name="Eyre-Walker A."/>
            <person name="Grimsley N."/>
            <person name="Moreau H."/>
            <person name="Piegu B."/>
            <person name="Rivals E."/>
            <person name="Schackwitz W."/>
            <person name="Van de Peer Y."/>
            <person name="Piganeau G."/>
        </authorList>
    </citation>
    <scope>NUCLEOTIDE SEQUENCE [LARGE SCALE GENOMIC DNA]</scope>
    <source>
        <strain evidence="3">OTTH 0595 / CCAP 157/2 / RCC745</strain>
    </source>
</reference>
<dbReference type="AlphaFoldDB" id="A0A096P9L8"/>
<name>A0A096P9L8_OSTTA</name>
<proteinExistence type="predicted"/>
<feature type="domain" description="Methyltransferase FkbM" evidence="1">
    <location>
        <begin position="171"/>
        <end position="323"/>
    </location>
</feature>
<dbReference type="PANTHER" id="PTHR34203:SF13">
    <property type="entry name" value="EXPRESSED PROTEIN"/>
    <property type="match status" value="1"/>
</dbReference>
<comment type="caution">
    <text evidence="2">The sequence shown here is derived from an EMBL/GenBank/DDBJ whole genome shotgun (WGS) entry which is preliminary data.</text>
</comment>
<protein>
    <submittedName>
        <fullName evidence="2">Methyltransferase FkbM</fullName>
    </submittedName>
</protein>
<evidence type="ECO:0000259" key="1">
    <source>
        <dbReference type="Pfam" id="PF05050"/>
    </source>
</evidence>
<evidence type="ECO:0000313" key="3">
    <source>
        <dbReference type="Proteomes" id="UP000009170"/>
    </source>
</evidence>
<dbReference type="InterPro" id="IPR006342">
    <property type="entry name" value="FkbM_mtfrase"/>
</dbReference>
<dbReference type="Proteomes" id="UP000009170">
    <property type="component" value="Unassembled WGS sequence"/>
</dbReference>
<dbReference type="SUPFAM" id="SSF53335">
    <property type="entry name" value="S-adenosyl-L-methionine-dependent methyltransferases"/>
    <property type="match status" value="1"/>
</dbReference>
<accession>A0A096P9L8</accession>
<keyword evidence="3" id="KW-1185">Reference proteome</keyword>
<dbReference type="EMBL" id="CAID01000002">
    <property type="protein sequence ID" value="CEG01289.1"/>
    <property type="molecule type" value="Genomic_DNA"/>
</dbReference>
<keyword evidence="2" id="KW-0489">Methyltransferase</keyword>
<dbReference type="InParanoid" id="A0A096P9L8"/>
<evidence type="ECO:0000313" key="2">
    <source>
        <dbReference type="EMBL" id="CEG01289.1"/>
    </source>
</evidence>
<dbReference type="InterPro" id="IPR052514">
    <property type="entry name" value="SAM-dependent_MTase"/>
</dbReference>
<dbReference type="Gene3D" id="3.40.50.150">
    <property type="entry name" value="Vaccinia Virus protein VP39"/>
    <property type="match status" value="1"/>
</dbReference>
<dbReference type="Pfam" id="PF05050">
    <property type="entry name" value="Methyltransf_21"/>
    <property type="match status" value="1"/>
</dbReference>
<dbReference type="GO" id="GO:0032259">
    <property type="term" value="P:methylation"/>
    <property type="evidence" value="ECO:0007669"/>
    <property type="project" value="UniProtKB-KW"/>
</dbReference>
<dbReference type="NCBIfam" id="TIGR01444">
    <property type="entry name" value="fkbM_fam"/>
    <property type="match status" value="1"/>
</dbReference>
<sequence length="396" mass="43674">MAVRLRVPACVARWRRLGSGRRQAVVLISICAVLLLGDRVRFFSTTAERPCARRDDDGPGAGDVDAREVVIADDDAVETAAPSRRARISRALQDACSTRSGGTREHLGKSTRARVLNTQFDMFVYGGTSGVRDIVSDSISGSGAWERPETETLMSLLSKDKNGTTRGSFLDVGANIGWFSMVALHLGHDVIAFEPFQSNVDLICASLESVSPPTAKKFRLHQIGLDTKRRECELFQQKHINIGDTHAVCDEKTRAHFLGAGYASLGWMNTTTLDDAFVDGAFDHLDRIDVMKIDVEGFEPAVIAGGNRFFESKYAPRYVFMEMVSSLMDSASGAKGRGQDYLRTTLLHLGNHGYELDSYSERDNNSVSLQSSPFEEVWRHADGKNVLFVRRDEAGK</sequence>
<keyword evidence="2" id="KW-0808">Transferase</keyword>
<dbReference type="OrthoDB" id="542772at2759"/>
<dbReference type="PANTHER" id="PTHR34203">
    <property type="entry name" value="METHYLTRANSFERASE, FKBM FAMILY PROTEIN"/>
    <property type="match status" value="1"/>
</dbReference>
<dbReference type="GO" id="GO:0008168">
    <property type="term" value="F:methyltransferase activity"/>
    <property type="evidence" value="ECO:0007669"/>
    <property type="project" value="UniProtKB-KW"/>
</dbReference>
<dbReference type="InterPro" id="IPR029063">
    <property type="entry name" value="SAM-dependent_MTases_sf"/>
</dbReference>
<reference evidence="3" key="1">
    <citation type="journal article" date="2006" name="Proc. Natl. Acad. Sci. U.S.A.">
        <title>Genome analysis of the smallest free-living eukaryote Ostreococcus tauri unveils many unique features.</title>
        <authorList>
            <person name="Derelle E."/>
            <person name="Ferraz C."/>
            <person name="Rombauts S."/>
            <person name="Rouze P."/>
            <person name="Worden A.Z."/>
            <person name="Robbens S."/>
            <person name="Partensky F."/>
            <person name="Degroeve S."/>
            <person name="Echeynie S."/>
            <person name="Cooke R."/>
            <person name="Saeys Y."/>
            <person name="Wuyts J."/>
            <person name="Jabbari K."/>
            <person name="Bowler C."/>
            <person name="Panaud O."/>
            <person name="Piegu B."/>
            <person name="Ball S.G."/>
            <person name="Ral J.-P."/>
            <person name="Bouget F.-Y."/>
            <person name="Piganeau G."/>
            <person name="De Baets B."/>
            <person name="Picard A."/>
            <person name="Delseny M."/>
            <person name="Demaille J."/>
            <person name="Van de Peer Y."/>
            <person name="Moreau H."/>
        </authorList>
    </citation>
    <scope>NUCLEOTIDE SEQUENCE [LARGE SCALE GENOMIC DNA]</scope>
    <source>
        <strain evidence="3">OTTH 0595 / CCAP 157/2 / RCC745</strain>
    </source>
</reference>